<dbReference type="EMBL" id="NGNX01000064">
    <property type="protein sequence ID" value="OYR89812.1"/>
    <property type="molecule type" value="Genomic_DNA"/>
</dbReference>
<keyword evidence="3" id="KW-0732">Signal</keyword>
<keyword evidence="1" id="KW-0134">Cell wall</keyword>
<dbReference type="NCBIfam" id="TIGR01167">
    <property type="entry name" value="LPXTG_anchor"/>
    <property type="match status" value="1"/>
</dbReference>
<dbReference type="EMBL" id="NGNV01000064">
    <property type="protein sequence ID" value="OYR86793.1"/>
    <property type="molecule type" value="Genomic_DNA"/>
</dbReference>
<dbReference type="Proteomes" id="UP000216316">
    <property type="component" value="Unassembled WGS sequence"/>
</dbReference>
<dbReference type="AlphaFoldDB" id="A0A256LBB5"/>
<dbReference type="PROSITE" id="PS50847">
    <property type="entry name" value="GRAM_POS_ANCHORING"/>
    <property type="match status" value="1"/>
</dbReference>
<evidence type="ECO:0000256" key="3">
    <source>
        <dbReference type="ARBA" id="ARBA00022729"/>
    </source>
</evidence>
<evidence type="ECO:0000313" key="8">
    <source>
        <dbReference type="EMBL" id="OYR86793.1"/>
    </source>
</evidence>
<evidence type="ECO:0000313" key="11">
    <source>
        <dbReference type="Proteomes" id="UP000216316"/>
    </source>
</evidence>
<reference evidence="10 11" key="3">
    <citation type="submission" date="2017-09" db="EMBL/GenBank/DDBJ databases">
        <title>Tripartite evolution among Lactobacillus johnsonii, Lactobacillus taiwanensis, Lactobacillus reuteri and their rodent host.</title>
        <authorList>
            <person name="Wang T."/>
            <person name="Knowles S."/>
            <person name="Cheng C."/>
        </authorList>
    </citation>
    <scope>NUCLEOTIDE SEQUENCE [LARGE SCALE GENOMIC DNA]</scope>
    <source>
        <strain evidence="9 10">609q</strain>
        <strain evidence="8 11">609u</strain>
    </source>
</reference>
<keyword evidence="6" id="KW-1133">Transmembrane helix</keyword>
<keyword evidence="6" id="KW-0812">Transmembrane</keyword>
<feature type="domain" description="Gram-positive cocci surface proteins LPxTG" evidence="7">
    <location>
        <begin position="63"/>
        <end position="99"/>
    </location>
</feature>
<evidence type="ECO:0000256" key="6">
    <source>
        <dbReference type="SAM" id="Phobius"/>
    </source>
</evidence>
<protein>
    <recommendedName>
        <fullName evidence="7">Gram-positive cocci surface proteins LPxTG domain-containing protein</fullName>
    </recommendedName>
</protein>
<keyword evidence="6" id="KW-0472">Membrane</keyword>
<feature type="region of interest" description="Disordered" evidence="5">
    <location>
        <begin position="43"/>
        <end position="65"/>
    </location>
</feature>
<keyword evidence="11" id="KW-1185">Reference proteome</keyword>
<comment type="caution">
    <text evidence="9">The sequence shown here is derived from an EMBL/GenBank/DDBJ whole genome shotgun (WGS) entry which is preliminary data.</text>
</comment>
<dbReference type="Proteomes" id="UP000215828">
    <property type="component" value="Unassembled WGS sequence"/>
</dbReference>
<sequence>MTVTYPDGSSVNLTVKVYVDAVAKENNSNNTAQVITKHVAETNEKKTPATPAQQINHSEKATLPQTGAKSENTAGILGLAIAAVGSLFGLAADKKRRDK</sequence>
<evidence type="ECO:0000256" key="2">
    <source>
        <dbReference type="ARBA" id="ARBA00022525"/>
    </source>
</evidence>
<evidence type="ECO:0000256" key="1">
    <source>
        <dbReference type="ARBA" id="ARBA00022512"/>
    </source>
</evidence>
<name>A0A256LBB5_9LACO</name>
<evidence type="ECO:0000313" key="10">
    <source>
        <dbReference type="Proteomes" id="UP000215828"/>
    </source>
</evidence>
<reference evidence="9 10" key="1">
    <citation type="submission" date="2017-04" db="EMBL/GenBank/DDBJ databases">
        <authorList>
            <person name="Afonso C.L."/>
            <person name="Miller P.J."/>
            <person name="Scott M.A."/>
            <person name="Spackman E."/>
            <person name="Goraichik I."/>
            <person name="Dimitrov K.M."/>
            <person name="Suarez D.L."/>
            <person name="Swayne D.E."/>
        </authorList>
    </citation>
    <scope>NUCLEOTIDE SEQUENCE [LARGE SCALE GENOMIC DNA]</scope>
    <source>
        <strain evidence="9 10">609q</strain>
    </source>
</reference>
<evidence type="ECO:0000256" key="4">
    <source>
        <dbReference type="ARBA" id="ARBA00023088"/>
    </source>
</evidence>
<keyword evidence="4" id="KW-0572">Peptidoglycan-anchor</keyword>
<reference evidence="8 11" key="2">
    <citation type="submission" date="2017-05" db="EMBL/GenBank/DDBJ databases">
        <authorList>
            <person name="Lin X.B."/>
            <person name="Stothard P."/>
            <person name="Tasseva G."/>
            <person name="Walter J."/>
        </authorList>
    </citation>
    <scope>NUCLEOTIDE SEQUENCE [LARGE SCALE GENOMIC DNA]</scope>
    <source>
        <strain evidence="8 11">609u</strain>
    </source>
</reference>
<evidence type="ECO:0000313" key="9">
    <source>
        <dbReference type="EMBL" id="OYR89812.1"/>
    </source>
</evidence>
<gene>
    <name evidence="8" type="ORF">CBF53_11130</name>
    <name evidence="9" type="ORF">CBF70_11470</name>
</gene>
<dbReference type="InterPro" id="IPR019931">
    <property type="entry name" value="LPXTG_anchor"/>
</dbReference>
<proteinExistence type="predicted"/>
<accession>A0A256LBB5</accession>
<evidence type="ECO:0000256" key="5">
    <source>
        <dbReference type="SAM" id="MobiDB-lite"/>
    </source>
</evidence>
<feature type="transmembrane region" description="Helical" evidence="6">
    <location>
        <begin position="73"/>
        <end position="92"/>
    </location>
</feature>
<dbReference type="Pfam" id="PF00746">
    <property type="entry name" value="Gram_pos_anchor"/>
    <property type="match status" value="1"/>
</dbReference>
<organism evidence="9 10">
    <name type="scientific">Lactobacillus taiwanensis</name>
    <dbReference type="NCBI Taxonomy" id="508451"/>
    <lineage>
        <taxon>Bacteria</taxon>
        <taxon>Bacillati</taxon>
        <taxon>Bacillota</taxon>
        <taxon>Bacilli</taxon>
        <taxon>Lactobacillales</taxon>
        <taxon>Lactobacillaceae</taxon>
        <taxon>Lactobacillus</taxon>
    </lineage>
</organism>
<evidence type="ECO:0000259" key="7">
    <source>
        <dbReference type="PROSITE" id="PS50847"/>
    </source>
</evidence>
<keyword evidence="2" id="KW-0964">Secreted</keyword>